<dbReference type="RefSeq" id="WP_377820215.1">
    <property type="nucleotide sequence ID" value="NZ_JBHSWJ010000002.1"/>
</dbReference>
<evidence type="ECO:0000313" key="2">
    <source>
        <dbReference type="EMBL" id="MFC6712747.1"/>
    </source>
</evidence>
<sequence length="330" mass="35987">MARTLLVTGVARVVGGAMCRRLSLDPDIDRILAVDTVAPPHDLGRAQFVRADIRNPVISRIIDQEEVDTVLHLGVITTSRLAGNRSRQKDINVVGTMQLLAACQNAASVRRLVVKSSGAVYGASKRDPARFTEQSTASPASTRGFARDSVEVEGYVRGFARRRPGVSVVILRMANVMGPGLHTALTDYFDTPVLPVPFGYDGRFQLLHLDDALEAMRLAARLDAPTGTFNVAGDGILTLRQAARIAHRPVIPALRETLGLLGPLIQRTWMPGFDANETDFLSYGRALDTTKMREVLGFEPRYTTRATFEQRYAPVPALAGATANWTVSHE</sequence>
<proteinExistence type="predicted"/>
<dbReference type="Gene3D" id="3.40.50.720">
    <property type="entry name" value="NAD(P)-binding Rossmann-like Domain"/>
    <property type="match status" value="1"/>
</dbReference>
<dbReference type="PANTHER" id="PTHR43245:SF52">
    <property type="entry name" value="NAD-DEPENDENT EPIMERASE_DEHYDRATASE"/>
    <property type="match status" value="1"/>
</dbReference>
<dbReference type="SUPFAM" id="SSF51735">
    <property type="entry name" value="NAD(P)-binding Rossmann-fold domains"/>
    <property type="match status" value="1"/>
</dbReference>
<reference evidence="3" key="1">
    <citation type="journal article" date="2019" name="Int. J. Syst. Evol. Microbiol.">
        <title>The Global Catalogue of Microorganisms (GCM) 10K type strain sequencing project: providing services to taxonomists for standard genome sequencing and annotation.</title>
        <authorList>
            <consortium name="The Broad Institute Genomics Platform"/>
            <consortium name="The Broad Institute Genome Sequencing Center for Infectious Disease"/>
            <person name="Wu L."/>
            <person name="Ma J."/>
        </authorList>
    </citation>
    <scope>NUCLEOTIDE SEQUENCE [LARGE SCALE GENOMIC DNA]</scope>
    <source>
        <strain evidence="3">NBRC 106593</strain>
    </source>
</reference>
<protein>
    <submittedName>
        <fullName evidence="2">NAD-dependent epimerase/dehydratase family protein</fullName>
    </submittedName>
</protein>
<dbReference type="InterPro" id="IPR050177">
    <property type="entry name" value="Lipid_A_modif_metabolic_enz"/>
</dbReference>
<name>A0ABW2AP30_9MICO</name>
<dbReference type="EMBL" id="JBHSWJ010000002">
    <property type="protein sequence ID" value="MFC6712747.1"/>
    <property type="molecule type" value="Genomic_DNA"/>
</dbReference>
<gene>
    <name evidence="2" type="ORF">ACFQBT_02330</name>
</gene>
<organism evidence="2 3">
    <name type="scientific">Branchiibius cervicis</name>
    <dbReference type="NCBI Taxonomy" id="908252"/>
    <lineage>
        <taxon>Bacteria</taxon>
        <taxon>Bacillati</taxon>
        <taxon>Actinomycetota</taxon>
        <taxon>Actinomycetes</taxon>
        <taxon>Micrococcales</taxon>
        <taxon>Dermacoccaceae</taxon>
        <taxon>Branchiibius</taxon>
    </lineage>
</organism>
<accession>A0ABW2AP30</accession>
<dbReference type="Proteomes" id="UP001596356">
    <property type="component" value="Unassembled WGS sequence"/>
</dbReference>
<keyword evidence="3" id="KW-1185">Reference proteome</keyword>
<feature type="domain" description="NAD-dependent epimerase/dehydratase" evidence="1">
    <location>
        <begin position="6"/>
        <end position="232"/>
    </location>
</feature>
<evidence type="ECO:0000313" key="3">
    <source>
        <dbReference type="Proteomes" id="UP001596356"/>
    </source>
</evidence>
<comment type="caution">
    <text evidence="2">The sequence shown here is derived from an EMBL/GenBank/DDBJ whole genome shotgun (WGS) entry which is preliminary data.</text>
</comment>
<dbReference type="InterPro" id="IPR036291">
    <property type="entry name" value="NAD(P)-bd_dom_sf"/>
</dbReference>
<dbReference type="Pfam" id="PF01370">
    <property type="entry name" value="Epimerase"/>
    <property type="match status" value="1"/>
</dbReference>
<dbReference type="PANTHER" id="PTHR43245">
    <property type="entry name" value="BIFUNCTIONAL POLYMYXIN RESISTANCE PROTEIN ARNA"/>
    <property type="match status" value="1"/>
</dbReference>
<dbReference type="InterPro" id="IPR001509">
    <property type="entry name" value="Epimerase_deHydtase"/>
</dbReference>
<evidence type="ECO:0000259" key="1">
    <source>
        <dbReference type="Pfam" id="PF01370"/>
    </source>
</evidence>